<dbReference type="RefSeq" id="WP_380847468.1">
    <property type="nucleotide sequence ID" value="NZ_JBHSFP010000029.1"/>
</dbReference>
<feature type="transmembrane region" description="Helical" evidence="1">
    <location>
        <begin position="82"/>
        <end position="105"/>
    </location>
</feature>
<keyword evidence="1" id="KW-0472">Membrane</keyword>
<evidence type="ECO:0000256" key="1">
    <source>
        <dbReference type="SAM" id="Phobius"/>
    </source>
</evidence>
<evidence type="ECO:0000313" key="3">
    <source>
        <dbReference type="Proteomes" id="UP001596004"/>
    </source>
</evidence>
<reference evidence="3" key="1">
    <citation type="journal article" date="2019" name="Int. J. Syst. Evol. Microbiol.">
        <title>The Global Catalogue of Microorganisms (GCM) 10K type strain sequencing project: providing services to taxonomists for standard genome sequencing and annotation.</title>
        <authorList>
            <consortium name="The Broad Institute Genomics Platform"/>
            <consortium name="The Broad Institute Genome Sequencing Center for Infectious Disease"/>
            <person name="Wu L."/>
            <person name="Ma J."/>
        </authorList>
    </citation>
    <scope>NUCLEOTIDE SEQUENCE [LARGE SCALE GENOMIC DNA]</scope>
    <source>
        <strain evidence="3">CGMCC 4.7132</strain>
    </source>
</reference>
<organism evidence="2 3">
    <name type="scientific">Sphaerisporangium dianthi</name>
    <dbReference type="NCBI Taxonomy" id="1436120"/>
    <lineage>
        <taxon>Bacteria</taxon>
        <taxon>Bacillati</taxon>
        <taxon>Actinomycetota</taxon>
        <taxon>Actinomycetes</taxon>
        <taxon>Streptosporangiales</taxon>
        <taxon>Streptosporangiaceae</taxon>
        <taxon>Sphaerisporangium</taxon>
    </lineage>
</organism>
<feature type="transmembrane region" description="Helical" evidence="1">
    <location>
        <begin position="14"/>
        <end position="37"/>
    </location>
</feature>
<evidence type="ECO:0000313" key="2">
    <source>
        <dbReference type="EMBL" id="MFC4535264.1"/>
    </source>
</evidence>
<name>A0ABV9CRV5_9ACTN</name>
<dbReference type="Proteomes" id="UP001596004">
    <property type="component" value="Unassembled WGS sequence"/>
</dbReference>
<keyword evidence="3" id="KW-1185">Reference proteome</keyword>
<gene>
    <name evidence="2" type="ORF">ACFO60_31250</name>
</gene>
<dbReference type="EMBL" id="JBHSFP010000029">
    <property type="protein sequence ID" value="MFC4535264.1"/>
    <property type="molecule type" value="Genomic_DNA"/>
</dbReference>
<proteinExistence type="predicted"/>
<comment type="caution">
    <text evidence="2">The sequence shown here is derived from an EMBL/GenBank/DDBJ whole genome shotgun (WGS) entry which is preliminary data.</text>
</comment>
<feature type="transmembrane region" description="Helical" evidence="1">
    <location>
        <begin position="57"/>
        <end position="75"/>
    </location>
</feature>
<accession>A0ABV9CRV5</accession>
<keyword evidence="1" id="KW-0812">Transmembrane</keyword>
<protein>
    <submittedName>
        <fullName evidence="2">Uncharacterized protein</fullName>
    </submittedName>
</protein>
<sequence>MKAKGTGRRGDRPLFLMTVVWLVSTPFLAGLALLLFVGRVRAGHSPGPDVYEVLLRLVTVAVGAGIPATGLLVALATRRRSYAALFAAGLLVTFIGACAVVLLFVV</sequence>
<keyword evidence="1" id="KW-1133">Transmembrane helix</keyword>